<protein>
    <recommendedName>
        <fullName evidence="1">RSE1/DDB1/CPSF1 first beta-propeller domain-containing protein</fullName>
    </recommendedName>
</protein>
<dbReference type="AlphaFoldDB" id="A0A060S9F5"/>
<dbReference type="PANTHER" id="PTHR10644">
    <property type="entry name" value="DNA REPAIR/RNA PROCESSING CPSF FAMILY"/>
    <property type="match status" value="1"/>
</dbReference>
<keyword evidence="3" id="KW-1185">Reference proteome</keyword>
<evidence type="ECO:0000313" key="2">
    <source>
        <dbReference type="EMBL" id="CDO70836.1"/>
    </source>
</evidence>
<dbReference type="HOGENOM" id="CLU_1338113_0_0_1"/>
<dbReference type="Gene3D" id="2.130.10.10">
    <property type="entry name" value="YVTN repeat-like/Quinoprotein amine dehydrogenase"/>
    <property type="match status" value="1"/>
</dbReference>
<dbReference type="Pfam" id="PF10433">
    <property type="entry name" value="Beta-prop_RSE1_1st"/>
    <property type="match status" value="1"/>
</dbReference>
<dbReference type="InterPro" id="IPR015943">
    <property type="entry name" value="WD40/YVTN_repeat-like_dom_sf"/>
</dbReference>
<dbReference type="InterPro" id="IPR050358">
    <property type="entry name" value="RSE1/DDB1/CFT1"/>
</dbReference>
<proteinExistence type="predicted"/>
<dbReference type="Proteomes" id="UP000029665">
    <property type="component" value="Unassembled WGS sequence"/>
</dbReference>
<dbReference type="EMBL" id="CCBP010000093">
    <property type="protein sequence ID" value="CDO70836.1"/>
    <property type="molecule type" value="Genomic_DNA"/>
</dbReference>
<accession>A0A060S9F5</accession>
<evidence type="ECO:0000313" key="3">
    <source>
        <dbReference type="Proteomes" id="UP000029665"/>
    </source>
</evidence>
<feature type="domain" description="RSE1/DDB1/CPSF1 first beta-propeller" evidence="1">
    <location>
        <begin position="1"/>
        <end position="205"/>
    </location>
</feature>
<evidence type="ECO:0000259" key="1">
    <source>
        <dbReference type="Pfam" id="PF10433"/>
    </source>
</evidence>
<name>A0A060S9F5_PYCCI</name>
<reference evidence="2" key="1">
    <citation type="submission" date="2014-01" db="EMBL/GenBank/DDBJ databases">
        <title>The genome of the white-rot fungus Pycnoporus cinnabarinus: a basidiomycete model with a versatile arsenal for lignocellulosic biomass breakdown.</title>
        <authorList>
            <person name="Levasseur A."/>
            <person name="Lomascolo A."/>
            <person name="Ruiz-Duenas F.J."/>
            <person name="Uzan E."/>
            <person name="Piumi F."/>
            <person name="Kues U."/>
            <person name="Ram A.F.J."/>
            <person name="Murat C."/>
            <person name="Haon M."/>
            <person name="Benoit I."/>
            <person name="Arfi Y."/>
            <person name="Chevret D."/>
            <person name="Drula E."/>
            <person name="Kwon M.J."/>
            <person name="Gouret P."/>
            <person name="Lesage-Meessen L."/>
            <person name="Lombard V."/>
            <person name="Mariette J."/>
            <person name="Noirot C."/>
            <person name="Park J."/>
            <person name="Patyshakuliyeva A."/>
            <person name="Wieneger R.A.B."/>
            <person name="Wosten H.A.B."/>
            <person name="Martin F."/>
            <person name="Coutinho P.M."/>
            <person name="de Vries R."/>
            <person name="Martinez A.T."/>
            <person name="Klopp C."/>
            <person name="Pontarotti P."/>
            <person name="Henrissat B."/>
            <person name="Record E."/>
        </authorList>
    </citation>
    <scope>NUCLEOTIDE SEQUENCE [LARGE SCALE GENOMIC DNA]</scope>
    <source>
        <strain evidence="2">BRFM137</strain>
    </source>
</reference>
<dbReference type="STRING" id="5643.A0A060S9F5"/>
<dbReference type="InterPro" id="IPR018846">
    <property type="entry name" value="Beta-prop_RSE1/DDB1/CPSF1_1st"/>
</dbReference>
<organism evidence="2 3">
    <name type="scientific">Pycnoporus cinnabarinus</name>
    <name type="common">Cinnabar-red polypore</name>
    <name type="synonym">Trametes cinnabarina</name>
    <dbReference type="NCBI Taxonomy" id="5643"/>
    <lineage>
        <taxon>Eukaryota</taxon>
        <taxon>Fungi</taxon>
        <taxon>Dikarya</taxon>
        <taxon>Basidiomycota</taxon>
        <taxon>Agaricomycotina</taxon>
        <taxon>Agaricomycetes</taxon>
        <taxon>Polyporales</taxon>
        <taxon>Polyporaceae</taxon>
        <taxon>Trametes</taxon>
    </lineage>
</organism>
<sequence length="205" mass="22636">MIAAMEKAKVVYILNRDAAAKLKISSPLEAHKANAIILHVVGLDVGFDNPTFAALEVDYTESDQDAAGEAFSNAQKMLTYHELDLSLNHVVRKWSEPTDPRANMLLQIPRGQAASSDRYDGPSGVLDSERGRIITAALMHKMKGAFFFLVQSEEGDLYKVTIEHEEQEVKALKIKYFDTVPVASSLCILKSGFLFVAADFGNHHL</sequence>
<dbReference type="OrthoDB" id="436637at2759"/>
<comment type="caution">
    <text evidence="2">The sequence shown here is derived from an EMBL/GenBank/DDBJ whole genome shotgun (WGS) entry which is preliminary data.</text>
</comment>
<gene>
    <name evidence="2" type="ORF">BN946_scf184801.g29</name>
</gene>